<reference evidence="1 2" key="1">
    <citation type="submission" date="2019-01" db="EMBL/GenBank/DDBJ databases">
        <title>Genome sequencing of the rare red list fungi Fomitopsis rosea.</title>
        <authorList>
            <person name="Buettner E."/>
            <person name="Kellner H."/>
        </authorList>
    </citation>
    <scope>NUCLEOTIDE SEQUENCE [LARGE SCALE GENOMIC DNA]</scope>
    <source>
        <strain evidence="1 2">DSM 105464</strain>
    </source>
</reference>
<dbReference type="STRING" id="34475.A0A4Y9XP36"/>
<sequence>MRRKWTAPVYAFFKPDPTIAYIDRRRVHVFRCANSGCKHDVRRYLESKDATSTGNLRKHARKCWGEEALAAADRMSTASKAKDSVEKYRRTQNLKIAFGAASKKTFKYSTVQHTPTETR</sequence>
<dbReference type="Proteomes" id="UP000298390">
    <property type="component" value="Unassembled WGS sequence"/>
</dbReference>
<feature type="non-terminal residue" evidence="1">
    <location>
        <position position="119"/>
    </location>
</feature>
<dbReference type="AlphaFoldDB" id="A0A4Y9XP36"/>
<dbReference type="EMBL" id="SEKV01001085">
    <property type="protein sequence ID" value="TFY51890.1"/>
    <property type="molecule type" value="Genomic_DNA"/>
</dbReference>
<protein>
    <submittedName>
        <fullName evidence="1">Uncharacterized protein</fullName>
    </submittedName>
</protein>
<proteinExistence type="predicted"/>
<evidence type="ECO:0000313" key="2">
    <source>
        <dbReference type="Proteomes" id="UP000298390"/>
    </source>
</evidence>
<organism evidence="1 2">
    <name type="scientific">Rhodofomes roseus</name>
    <dbReference type="NCBI Taxonomy" id="34475"/>
    <lineage>
        <taxon>Eukaryota</taxon>
        <taxon>Fungi</taxon>
        <taxon>Dikarya</taxon>
        <taxon>Basidiomycota</taxon>
        <taxon>Agaricomycotina</taxon>
        <taxon>Agaricomycetes</taxon>
        <taxon>Polyporales</taxon>
        <taxon>Rhodofomes</taxon>
    </lineage>
</organism>
<accession>A0A4Y9XP36</accession>
<name>A0A4Y9XP36_9APHY</name>
<gene>
    <name evidence="1" type="ORF">EVJ58_g10323</name>
</gene>
<comment type="caution">
    <text evidence="1">The sequence shown here is derived from an EMBL/GenBank/DDBJ whole genome shotgun (WGS) entry which is preliminary data.</text>
</comment>
<evidence type="ECO:0000313" key="1">
    <source>
        <dbReference type="EMBL" id="TFY51890.1"/>
    </source>
</evidence>